<feature type="region of interest" description="Disordered" evidence="1">
    <location>
        <begin position="1"/>
        <end position="59"/>
    </location>
</feature>
<evidence type="ECO:0000313" key="2">
    <source>
        <dbReference type="EMBL" id="KAF9462898.1"/>
    </source>
</evidence>
<sequence length="373" mass="40697">MFRTGSPYSPFFTSGLLSEPTCTTSPPPPPSPPNLGVRRGSLPTDSPPTRSPSTDDSSAFYFTLQPKRDHSQFRSFLSLDLAESQSLRSASLKRKSSIASKSPSGSSRPAKQPISVFPQIPEIPVRLSPPATSLRYRLSRDSMRTIPSPKPAPSITLPDVPKEQQQQFPSPPPSASTSAPPRLPSISINPTLSLSLEPASQSAPSLVISRNPAPPTVYPLIHRLSTTSSVSTRVRKINRSAALARLEGRSKSADLPAFKPMVQTSVPNFMSMSDDEDTDSDFFDLGNTDRMTLNTSMEPEDVVLPALSPMRIQASKSAPLAGRFPSLLSATSSTSRRRRTKDWFPLKSFIDLQNDEDASRWSWRSFIEVASVS</sequence>
<evidence type="ECO:0000256" key="1">
    <source>
        <dbReference type="SAM" id="MobiDB-lite"/>
    </source>
</evidence>
<feature type="region of interest" description="Disordered" evidence="1">
    <location>
        <begin position="87"/>
        <end position="117"/>
    </location>
</feature>
<accession>A0A9P5Y5Z2</accession>
<protein>
    <submittedName>
        <fullName evidence="2">Uncharacterized protein</fullName>
    </submittedName>
</protein>
<gene>
    <name evidence="2" type="ORF">BDZ94DRAFT_655439</name>
</gene>
<organism evidence="2 3">
    <name type="scientific">Collybia nuda</name>
    <dbReference type="NCBI Taxonomy" id="64659"/>
    <lineage>
        <taxon>Eukaryota</taxon>
        <taxon>Fungi</taxon>
        <taxon>Dikarya</taxon>
        <taxon>Basidiomycota</taxon>
        <taxon>Agaricomycotina</taxon>
        <taxon>Agaricomycetes</taxon>
        <taxon>Agaricomycetidae</taxon>
        <taxon>Agaricales</taxon>
        <taxon>Tricholomatineae</taxon>
        <taxon>Clitocybaceae</taxon>
        <taxon>Collybia</taxon>
    </lineage>
</organism>
<dbReference type="Proteomes" id="UP000807353">
    <property type="component" value="Unassembled WGS sequence"/>
</dbReference>
<dbReference type="AlphaFoldDB" id="A0A9P5Y5Z2"/>
<proteinExistence type="predicted"/>
<reference evidence="2" key="1">
    <citation type="submission" date="2020-11" db="EMBL/GenBank/DDBJ databases">
        <authorList>
            <consortium name="DOE Joint Genome Institute"/>
            <person name="Ahrendt S."/>
            <person name="Riley R."/>
            <person name="Andreopoulos W."/>
            <person name="Labutti K."/>
            <person name="Pangilinan J."/>
            <person name="Ruiz-Duenas F.J."/>
            <person name="Barrasa J.M."/>
            <person name="Sanchez-Garcia M."/>
            <person name="Camarero S."/>
            <person name="Miyauchi S."/>
            <person name="Serrano A."/>
            <person name="Linde D."/>
            <person name="Babiker R."/>
            <person name="Drula E."/>
            <person name="Ayuso-Fernandez I."/>
            <person name="Pacheco R."/>
            <person name="Padilla G."/>
            <person name="Ferreira P."/>
            <person name="Barriuso J."/>
            <person name="Kellner H."/>
            <person name="Castanera R."/>
            <person name="Alfaro M."/>
            <person name="Ramirez L."/>
            <person name="Pisabarro A.G."/>
            <person name="Kuo A."/>
            <person name="Tritt A."/>
            <person name="Lipzen A."/>
            <person name="He G."/>
            <person name="Yan M."/>
            <person name="Ng V."/>
            <person name="Cullen D."/>
            <person name="Martin F."/>
            <person name="Rosso M.-N."/>
            <person name="Henrissat B."/>
            <person name="Hibbett D."/>
            <person name="Martinez A.T."/>
            <person name="Grigoriev I.V."/>
        </authorList>
    </citation>
    <scope>NUCLEOTIDE SEQUENCE</scope>
    <source>
        <strain evidence="2">CBS 247.69</strain>
    </source>
</reference>
<keyword evidence="3" id="KW-1185">Reference proteome</keyword>
<feature type="region of interest" description="Disordered" evidence="1">
    <location>
        <begin position="140"/>
        <end position="189"/>
    </location>
</feature>
<comment type="caution">
    <text evidence="2">The sequence shown here is derived from an EMBL/GenBank/DDBJ whole genome shotgun (WGS) entry which is preliminary data.</text>
</comment>
<feature type="compositionally biased region" description="Low complexity" evidence="1">
    <location>
        <begin position="97"/>
        <end position="111"/>
    </location>
</feature>
<name>A0A9P5Y5Z2_9AGAR</name>
<evidence type="ECO:0000313" key="3">
    <source>
        <dbReference type="Proteomes" id="UP000807353"/>
    </source>
</evidence>
<dbReference type="EMBL" id="MU150267">
    <property type="protein sequence ID" value="KAF9462898.1"/>
    <property type="molecule type" value="Genomic_DNA"/>
</dbReference>
<dbReference type="OrthoDB" id="3260393at2759"/>